<dbReference type="InterPro" id="IPR023765">
    <property type="entry name" value="SBP_5_CS"/>
</dbReference>
<dbReference type="PANTHER" id="PTHR30290">
    <property type="entry name" value="PERIPLASMIC BINDING COMPONENT OF ABC TRANSPORTER"/>
    <property type="match status" value="1"/>
</dbReference>
<evidence type="ECO:0000259" key="6">
    <source>
        <dbReference type="Pfam" id="PF00496"/>
    </source>
</evidence>
<dbReference type="PROSITE" id="PS01040">
    <property type="entry name" value="SBP_BACTERIAL_5"/>
    <property type="match status" value="1"/>
</dbReference>
<evidence type="ECO:0000256" key="1">
    <source>
        <dbReference type="ARBA" id="ARBA00004193"/>
    </source>
</evidence>
<dbReference type="InterPro" id="IPR030678">
    <property type="entry name" value="Peptide/Ni-bd"/>
</dbReference>
<dbReference type="PANTHER" id="PTHR30290:SF9">
    <property type="entry name" value="OLIGOPEPTIDE-BINDING PROTEIN APPA"/>
    <property type="match status" value="1"/>
</dbReference>
<dbReference type="CDD" id="cd08493">
    <property type="entry name" value="PBP2_DppA_like"/>
    <property type="match status" value="1"/>
</dbReference>
<dbReference type="InterPro" id="IPR039424">
    <property type="entry name" value="SBP_5"/>
</dbReference>
<keyword evidence="3" id="KW-0813">Transport</keyword>
<feature type="chain" id="PRO_5041684222" evidence="5">
    <location>
        <begin position="27"/>
        <end position="556"/>
    </location>
</feature>
<dbReference type="AlphaFoldDB" id="A0AA96WGU3"/>
<dbReference type="InterPro" id="IPR000914">
    <property type="entry name" value="SBP_5_dom"/>
</dbReference>
<sequence>MIQRLKRWQAVLFAFTAVLTVTLSNCAPQTTAPTTGASPGNSPAGSTANASTLIFGAAGDPANLEPGNIEDSNSIYVQHQIYDRLIDYKPGTTDLEPALATEWTASEDGLTWTFKLREGVKFHDGTDFNAEAVKVNIERWWDPNNSLGFRDAGKDYAIWEGLFGGSKGNENSILQAVNVVDNSTVEFVLKNPFAAFPAAIASGYFGIASPDAIQKAGADYGTAGSIAVGTGPYKFVEWRTGDRIVLEKNPNYWKSGFPKTEQVVFRFIKEPSARLAELRAGSIDFTIDIAPDQLNELKNDPNLQEVRRPPFNVGYLALNTSYEPLAKKEVRQAIAMSLNRKAIVDSFWSGLATSDGFFMPPSLKQFYDASQSDYEYNPDQAKQMLADAGYPNGFDLELWYMPVSRPYFPTPKPIAEAFAADLGAVGIRVKLNTKDWAAYLDDRLKSPGYQAFMLGWTGDYGDPDNFLYYHFGPGGTKDIGDWKNPQVFKLLEDARKESDQAKRVQMYSQVEKIALDEAVRIPVVHSEPLLAQRSNIANWQPSPFGSESFETVEKGS</sequence>
<dbReference type="GO" id="GO:0042597">
    <property type="term" value="C:periplasmic space"/>
    <property type="evidence" value="ECO:0007669"/>
    <property type="project" value="UniProtKB-ARBA"/>
</dbReference>
<accession>A0AA96WGU3</accession>
<dbReference type="EMBL" id="CP053586">
    <property type="protein sequence ID" value="WNZ25003.1"/>
    <property type="molecule type" value="Genomic_DNA"/>
</dbReference>
<dbReference type="GO" id="GO:1904680">
    <property type="term" value="F:peptide transmembrane transporter activity"/>
    <property type="evidence" value="ECO:0007669"/>
    <property type="project" value="TreeGrafter"/>
</dbReference>
<gene>
    <name evidence="7" type="ORF">HJG54_20545</name>
</gene>
<dbReference type="Gene3D" id="3.10.105.10">
    <property type="entry name" value="Dipeptide-binding Protein, Domain 3"/>
    <property type="match status" value="1"/>
</dbReference>
<evidence type="ECO:0000256" key="3">
    <source>
        <dbReference type="ARBA" id="ARBA00022448"/>
    </source>
</evidence>
<dbReference type="Gene3D" id="3.40.190.10">
    <property type="entry name" value="Periplasmic binding protein-like II"/>
    <property type="match status" value="1"/>
</dbReference>
<evidence type="ECO:0000256" key="2">
    <source>
        <dbReference type="ARBA" id="ARBA00005695"/>
    </source>
</evidence>
<dbReference type="GO" id="GO:0043190">
    <property type="term" value="C:ATP-binding cassette (ABC) transporter complex"/>
    <property type="evidence" value="ECO:0007669"/>
    <property type="project" value="InterPro"/>
</dbReference>
<organism evidence="7">
    <name type="scientific">Leptolyngbya sp. NK1-12</name>
    <dbReference type="NCBI Taxonomy" id="2547451"/>
    <lineage>
        <taxon>Bacteria</taxon>
        <taxon>Bacillati</taxon>
        <taxon>Cyanobacteriota</taxon>
        <taxon>Cyanophyceae</taxon>
        <taxon>Leptolyngbyales</taxon>
        <taxon>Leptolyngbyaceae</taxon>
        <taxon>Leptolyngbya group</taxon>
        <taxon>Leptolyngbya</taxon>
    </lineage>
</organism>
<dbReference type="SUPFAM" id="SSF53850">
    <property type="entry name" value="Periplasmic binding protein-like II"/>
    <property type="match status" value="1"/>
</dbReference>
<protein>
    <submittedName>
        <fullName evidence="7">ABC transporter substrate-binding protein</fullName>
    </submittedName>
</protein>
<comment type="subcellular location">
    <subcellularLocation>
        <location evidence="1">Cell membrane</location>
        <topology evidence="1">Lipid-anchor</topology>
    </subcellularLocation>
</comment>
<dbReference type="GO" id="GO:0015833">
    <property type="term" value="P:peptide transport"/>
    <property type="evidence" value="ECO:0007669"/>
    <property type="project" value="TreeGrafter"/>
</dbReference>
<comment type="similarity">
    <text evidence="2">Belongs to the bacterial solute-binding protein 5 family.</text>
</comment>
<proteinExistence type="inferred from homology"/>
<dbReference type="PIRSF" id="PIRSF002741">
    <property type="entry name" value="MppA"/>
    <property type="match status" value="1"/>
</dbReference>
<dbReference type="Pfam" id="PF00496">
    <property type="entry name" value="SBP_bac_5"/>
    <property type="match status" value="1"/>
</dbReference>
<feature type="signal peptide" evidence="5">
    <location>
        <begin position="1"/>
        <end position="26"/>
    </location>
</feature>
<evidence type="ECO:0000256" key="5">
    <source>
        <dbReference type="SAM" id="SignalP"/>
    </source>
</evidence>
<evidence type="ECO:0000256" key="4">
    <source>
        <dbReference type="ARBA" id="ARBA00022729"/>
    </source>
</evidence>
<dbReference type="Gene3D" id="3.90.76.10">
    <property type="entry name" value="Dipeptide-binding Protein, Domain 1"/>
    <property type="match status" value="1"/>
</dbReference>
<feature type="domain" description="Solute-binding protein family 5" evidence="6">
    <location>
        <begin position="95"/>
        <end position="476"/>
    </location>
</feature>
<keyword evidence="4 5" id="KW-0732">Signal</keyword>
<evidence type="ECO:0000313" key="7">
    <source>
        <dbReference type="EMBL" id="WNZ25003.1"/>
    </source>
</evidence>
<name>A0AA96WGU3_9CYAN</name>
<reference evidence="7" key="1">
    <citation type="submission" date="2020-05" db="EMBL/GenBank/DDBJ databases">
        <authorList>
            <person name="Zhu T."/>
            <person name="Keshari N."/>
            <person name="Lu X."/>
        </authorList>
    </citation>
    <scope>NUCLEOTIDE SEQUENCE</scope>
    <source>
        <strain evidence="7">NK1-12</strain>
    </source>
</reference>
<dbReference type="RefSeq" id="WP_316431081.1">
    <property type="nucleotide sequence ID" value="NZ_CP053586.1"/>
</dbReference>